<keyword evidence="1" id="KW-0723">Serine/threonine-protein kinase</keyword>
<keyword evidence="2" id="KW-0808">Transferase</keyword>
<evidence type="ECO:0000259" key="4">
    <source>
        <dbReference type="Pfam" id="PF02816"/>
    </source>
</evidence>
<dbReference type="Pfam" id="PF02816">
    <property type="entry name" value="Alpha_kinase"/>
    <property type="match status" value="1"/>
</dbReference>
<organism evidence="5 6">
    <name type="scientific">Marasmius tenuissimus</name>
    <dbReference type="NCBI Taxonomy" id="585030"/>
    <lineage>
        <taxon>Eukaryota</taxon>
        <taxon>Fungi</taxon>
        <taxon>Dikarya</taxon>
        <taxon>Basidiomycota</taxon>
        <taxon>Agaricomycotina</taxon>
        <taxon>Agaricomycetes</taxon>
        <taxon>Agaricomycetidae</taxon>
        <taxon>Agaricales</taxon>
        <taxon>Marasmiineae</taxon>
        <taxon>Marasmiaceae</taxon>
        <taxon>Marasmius</taxon>
    </lineage>
</organism>
<feature type="domain" description="Alpha-type protein kinase" evidence="4">
    <location>
        <begin position="312"/>
        <end position="468"/>
    </location>
</feature>
<gene>
    <name evidence="5" type="ORF">AAF712_010221</name>
</gene>
<reference evidence="5 6" key="1">
    <citation type="submission" date="2024-05" db="EMBL/GenBank/DDBJ databases">
        <title>A draft genome resource for the thread blight pathogen Marasmius tenuissimus strain MS-2.</title>
        <authorList>
            <person name="Yulfo-Soto G.E."/>
            <person name="Baruah I.K."/>
            <person name="Amoako-Attah I."/>
            <person name="Bukari Y."/>
            <person name="Meinhardt L.W."/>
            <person name="Bailey B.A."/>
            <person name="Cohen S.P."/>
        </authorList>
    </citation>
    <scope>NUCLEOTIDE SEQUENCE [LARGE SCALE GENOMIC DNA]</scope>
    <source>
        <strain evidence="5 6">MS-2</strain>
    </source>
</reference>
<sequence length="483" mass="53022">MMHKGLNAMIVAISDNISGIPNATVNTSVGQSSGNTSGQSTSDYDLLAAKEAARAEAMAKRVGIIPKVAGAGINPNIASPAGAVGGRLIRIYLIPFLPKTQINLKLGHAHSTFTETTPLPEAIDQLVNMWNPAWEKDSLEKLTRHYLTLRFLDDINPLPDSELQSVGYFYDVHMKTMPDAIMRLPPTTKPGKGPYVYLKACLSVEDFEDDTGATAPYWVKPVPSKKRKAEEVSSQALKKLRSTAPPLVSTWATRAPENTTQVKLVFGQIMVNKITNEHEVIWPESPNPVMGHIADEWFDMGATKYVHKASLGDQEFAAKRYYNGGRERDVSIEENKEEVSKEGIRLYQLADILPKFLNHSRKSRATIMDDIRVTEFKVAAEQVPPGGYPSPASGISKDAWDSLDDSGKEFAALWLLEPLRATTAPTTKWSGTMQHPTPTGMLGATMTALAHFAYKYTHNTIVFADLQSTRIAADKGGVNILLM</sequence>
<dbReference type="EMBL" id="JBBXMP010000093">
    <property type="protein sequence ID" value="KAL0062900.1"/>
    <property type="molecule type" value="Genomic_DNA"/>
</dbReference>
<accession>A0ABR2ZNR1</accession>
<dbReference type="SUPFAM" id="SSF56112">
    <property type="entry name" value="Protein kinase-like (PK-like)"/>
    <property type="match status" value="1"/>
</dbReference>
<keyword evidence="3" id="KW-0418">Kinase</keyword>
<proteinExistence type="predicted"/>
<dbReference type="Proteomes" id="UP001437256">
    <property type="component" value="Unassembled WGS sequence"/>
</dbReference>
<dbReference type="InterPro" id="IPR004166">
    <property type="entry name" value="a-kinase_dom"/>
</dbReference>
<dbReference type="InterPro" id="IPR011009">
    <property type="entry name" value="Kinase-like_dom_sf"/>
</dbReference>
<evidence type="ECO:0000256" key="2">
    <source>
        <dbReference type="ARBA" id="ARBA00022679"/>
    </source>
</evidence>
<evidence type="ECO:0000313" key="6">
    <source>
        <dbReference type="Proteomes" id="UP001437256"/>
    </source>
</evidence>
<evidence type="ECO:0000313" key="5">
    <source>
        <dbReference type="EMBL" id="KAL0062900.1"/>
    </source>
</evidence>
<name>A0ABR2ZNR1_9AGAR</name>
<evidence type="ECO:0000256" key="1">
    <source>
        <dbReference type="ARBA" id="ARBA00022527"/>
    </source>
</evidence>
<protein>
    <recommendedName>
        <fullName evidence="4">Alpha-type protein kinase domain-containing protein</fullName>
    </recommendedName>
</protein>
<evidence type="ECO:0000256" key="3">
    <source>
        <dbReference type="ARBA" id="ARBA00022777"/>
    </source>
</evidence>
<keyword evidence="6" id="KW-1185">Reference proteome</keyword>
<comment type="caution">
    <text evidence="5">The sequence shown here is derived from an EMBL/GenBank/DDBJ whole genome shotgun (WGS) entry which is preliminary data.</text>
</comment>